<keyword evidence="2" id="KW-0813">Transport</keyword>
<evidence type="ECO:0000259" key="8">
    <source>
        <dbReference type="PROSITE" id="PS50850"/>
    </source>
</evidence>
<protein>
    <submittedName>
        <fullName evidence="9">MFS transporter</fullName>
    </submittedName>
</protein>
<reference evidence="9 10" key="1">
    <citation type="journal article" date="2015" name="Int. J. Syst. Evol. Microbiol.">
        <title>Amycolatopsis rhabdoformis sp. nov., an actinomycete isolated from a tropical forest soil.</title>
        <authorList>
            <person name="Souza W.R."/>
            <person name="Silva R.E."/>
            <person name="Goodfellow M."/>
            <person name="Busarakam K."/>
            <person name="Figueiro F.S."/>
            <person name="Ferreira D."/>
            <person name="Rodrigues-Filho E."/>
            <person name="Moraes L.A.B."/>
            <person name="Zucchi T.D."/>
        </authorList>
    </citation>
    <scope>NUCLEOTIDE SEQUENCE [LARGE SCALE GENOMIC DNA]</scope>
    <source>
        <strain evidence="9 10">NCIMB 14900</strain>
    </source>
</reference>
<evidence type="ECO:0000256" key="6">
    <source>
        <dbReference type="ARBA" id="ARBA00023136"/>
    </source>
</evidence>
<gene>
    <name evidence="9" type="ORF">VSH64_10360</name>
</gene>
<accession>A0ABZ1IDG4</accession>
<dbReference type="EMBL" id="CP142149">
    <property type="protein sequence ID" value="WSE32506.1"/>
    <property type="molecule type" value="Genomic_DNA"/>
</dbReference>
<feature type="transmembrane region" description="Helical" evidence="7">
    <location>
        <begin position="237"/>
        <end position="260"/>
    </location>
</feature>
<dbReference type="PANTHER" id="PTHR43045:SF1">
    <property type="entry name" value="SHIKIMATE TRANSPORTER"/>
    <property type="match status" value="1"/>
</dbReference>
<dbReference type="InterPro" id="IPR011701">
    <property type="entry name" value="MFS"/>
</dbReference>
<keyword evidence="3" id="KW-1003">Cell membrane</keyword>
<comment type="subcellular location">
    <subcellularLocation>
        <location evidence="1">Cell membrane</location>
        <topology evidence="1">Multi-pass membrane protein</topology>
    </subcellularLocation>
</comment>
<dbReference type="SUPFAM" id="SSF103473">
    <property type="entry name" value="MFS general substrate transporter"/>
    <property type="match status" value="1"/>
</dbReference>
<keyword evidence="6 7" id="KW-0472">Membrane</keyword>
<feature type="transmembrane region" description="Helical" evidence="7">
    <location>
        <begin position="21"/>
        <end position="42"/>
    </location>
</feature>
<sequence length="443" mass="46572">MGSPSGQLRRAVVSGYLGSVIEFYDFMLYATASAVVFSKVFFSSLDPAVATIASFGTLATGYIARPLGGVIFGHFGDLLGRKRMLVLSMTLMGLASFLIGLLPTYRQIGVWAPIGLVALRLVQGVSVGGEWGGAVLMSAEHATSRRGLWASFGNAGAPSGILLSTVVLSATSALVGEDAFLAWGWRIPFLVSLLLLAVGLFVRLRVTETPAFEVAKRQARTRRFPVVEVLRRHPRTLLLGIGVGLAAFVAQATMTIFVIAYGVRVGHTRQDMLNALTISTAFAIFGILGWSALTDRVGRKPVVVAGALAMAGYSFLLFPLVQSSSFGAVVLALTLGNAVIQPMIYGPLAALYAELFSTENRYTGASLGYQLASLGAGFAPLLFAQVQQVTGSSDTVLISATISAFCLLSVACIAALKETSRRDLQAAPAPVLGKPAASGRELS</sequence>
<organism evidence="9 10">
    <name type="scientific">Amycolatopsis rhabdoformis</name>
    <dbReference type="NCBI Taxonomy" id="1448059"/>
    <lineage>
        <taxon>Bacteria</taxon>
        <taxon>Bacillati</taxon>
        <taxon>Actinomycetota</taxon>
        <taxon>Actinomycetes</taxon>
        <taxon>Pseudonocardiales</taxon>
        <taxon>Pseudonocardiaceae</taxon>
        <taxon>Amycolatopsis</taxon>
    </lineage>
</organism>
<feature type="domain" description="Major facilitator superfamily (MFS) profile" evidence="8">
    <location>
        <begin position="11"/>
        <end position="421"/>
    </location>
</feature>
<dbReference type="Gene3D" id="1.20.1250.20">
    <property type="entry name" value="MFS general substrate transporter like domains"/>
    <property type="match status" value="2"/>
</dbReference>
<evidence type="ECO:0000313" key="10">
    <source>
        <dbReference type="Proteomes" id="UP001330812"/>
    </source>
</evidence>
<proteinExistence type="predicted"/>
<keyword evidence="5 7" id="KW-1133">Transmembrane helix</keyword>
<feature type="transmembrane region" description="Helical" evidence="7">
    <location>
        <begin position="48"/>
        <end position="72"/>
    </location>
</feature>
<evidence type="ECO:0000256" key="2">
    <source>
        <dbReference type="ARBA" id="ARBA00022448"/>
    </source>
</evidence>
<name>A0ABZ1IDG4_9PSEU</name>
<feature type="transmembrane region" description="Helical" evidence="7">
    <location>
        <begin position="148"/>
        <end position="171"/>
    </location>
</feature>
<dbReference type="PANTHER" id="PTHR43045">
    <property type="entry name" value="SHIKIMATE TRANSPORTER"/>
    <property type="match status" value="1"/>
</dbReference>
<evidence type="ECO:0000256" key="1">
    <source>
        <dbReference type="ARBA" id="ARBA00004651"/>
    </source>
</evidence>
<keyword evidence="10" id="KW-1185">Reference proteome</keyword>
<evidence type="ECO:0000256" key="3">
    <source>
        <dbReference type="ARBA" id="ARBA00022475"/>
    </source>
</evidence>
<feature type="transmembrane region" description="Helical" evidence="7">
    <location>
        <begin position="396"/>
        <end position="416"/>
    </location>
</feature>
<dbReference type="Pfam" id="PF07690">
    <property type="entry name" value="MFS_1"/>
    <property type="match status" value="1"/>
</dbReference>
<evidence type="ECO:0000256" key="4">
    <source>
        <dbReference type="ARBA" id="ARBA00022692"/>
    </source>
</evidence>
<evidence type="ECO:0000256" key="7">
    <source>
        <dbReference type="SAM" id="Phobius"/>
    </source>
</evidence>
<feature type="transmembrane region" description="Helical" evidence="7">
    <location>
        <begin position="327"/>
        <end position="353"/>
    </location>
</feature>
<evidence type="ECO:0000313" key="9">
    <source>
        <dbReference type="EMBL" id="WSE32506.1"/>
    </source>
</evidence>
<feature type="transmembrane region" description="Helical" evidence="7">
    <location>
        <begin position="272"/>
        <end position="290"/>
    </location>
</feature>
<dbReference type="PROSITE" id="PS50850">
    <property type="entry name" value="MFS"/>
    <property type="match status" value="1"/>
</dbReference>
<feature type="transmembrane region" description="Helical" evidence="7">
    <location>
        <begin position="84"/>
        <end position="102"/>
    </location>
</feature>
<feature type="transmembrane region" description="Helical" evidence="7">
    <location>
        <begin position="365"/>
        <end position="384"/>
    </location>
</feature>
<feature type="transmembrane region" description="Helical" evidence="7">
    <location>
        <begin position="183"/>
        <end position="202"/>
    </location>
</feature>
<keyword evidence="4 7" id="KW-0812">Transmembrane</keyword>
<dbReference type="Proteomes" id="UP001330812">
    <property type="component" value="Chromosome"/>
</dbReference>
<evidence type="ECO:0000256" key="5">
    <source>
        <dbReference type="ARBA" id="ARBA00022989"/>
    </source>
</evidence>
<dbReference type="InterPro" id="IPR020846">
    <property type="entry name" value="MFS_dom"/>
</dbReference>
<dbReference type="CDD" id="cd17369">
    <property type="entry name" value="MFS_ShiA_like"/>
    <property type="match status" value="1"/>
</dbReference>
<dbReference type="InterPro" id="IPR036259">
    <property type="entry name" value="MFS_trans_sf"/>
</dbReference>
<feature type="transmembrane region" description="Helical" evidence="7">
    <location>
        <begin position="302"/>
        <end position="321"/>
    </location>
</feature>
<feature type="transmembrane region" description="Helical" evidence="7">
    <location>
        <begin position="108"/>
        <end position="127"/>
    </location>
</feature>
<dbReference type="RefSeq" id="WP_326835313.1">
    <property type="nucleotide sequence ID" value="NZ_CP142149.1"/>
</dbReference>